<evidence type="ECO:0000313" key="2">
    <source>
        <dbReference type="EMBL" id="MBA2176370.1"/>
    </source>
</evidence>
<dbReference type="SUPFAM" id="SSF55729">
    <property type="entry name" value="Acyl-CoA N-acyltransferases (Nat)"/>
    <property type="match status" value="1"/>
</dbReference>
<dbReference type="GO" id="GO:0016747">
    <property type="term" value="F:acyltransferase activity, transferring groups other than amino-acyl groups"/>
    <property type="evidence" value="ECO:0007669"/>
    <property type="project" value="InterPro"/>
</dbReference>
<feature type="domain" description="N-acetyltransferase" evidence="1">
    <location>
        <begin position="2"/>
        <end position="164"/>
    </location>
</feature>
<accession>A0A838CWN3</accession>
<dbReference type="AlphaFoldDB" id="A0A838CWN3"/>
<dbReference type="Gene3D" id="3.40.630.30">
    <property type="match status" value="1"/>
</dbReference>
<proteinExistence type="predicted"/>
<keyword evidence="2" id="KW-0808">Transferase</keyword>
<gene>
    <name evidence="2" type="ORF">H0266_15845</name>
</gene>
<dbReference type="PANTHER" id="PTHR43415">
    <property type="entry name" value="SPERMIDINE N(1)-ACETYLTRANSFERASE"/>
    <property type="match status" value="1"/>
</dbReference>
<evidence type="ECO:0000313" key="3">
    <source>
        <dbReference type="Proteomes" id="UP000571017"/>
    </source>
</evidence>
<dbReference type="Pfam" id="PF00583">
    <property type="entry name" value="Acetyltransf_1"/>
    <property type="match status" value="1"/>
</dbReference>
<organism evidence="2 3">
    <name type="scientific">Halobacillus locisalis</name>
    <dbReference type="NCBI Taxonomy" id="220753"/>
    <lineage>
        <taxon>Bacteria</taxon>
        <taxon>Bacillati</taxon>
        <taxon>Bacillota</taxon>
        <taxon>Bacilli</taxon>
        <taxon>Bacillales</taxon>
        <taxon>Bacillaceae</taxon>
        <taxon>Halobacillus</taxon>
    </lineage>
</organism>
<reference evidence="2 3" key="1">
    <citation type="journal article" date="2004" name="Extremophiles">
        <title>Halobacillus locisalis sp. nov., a halophilic bacterium isolated from a marine solar saltern of the Yellow Sea in Korea.</title>
        <authorList>
            <person name="Yoon J.H."/>
            <person name="Kang K.H."/>
            <person name="Oh T.K."/>
            <person name="Park Y.H."/>
        </authorList>
    </citation>
    <scope>NUCLEOTIDE SEQUENCE [LARGE SCALE GENOMIC DNA]</scope>
    <source>
        <strain evidence="2 3">KCTC 3788</strain>
    </source>
</reference>
<name>A0A838CWN3_9BACI</name>
<dbReference type="RefSeq" id="WP_181473395.1">
    <property type="nucleotide sequence ID" value="NZ_JACEFG010000003.1"/>
</dbReference>
<dbReference type="PROSITE" id="PS51186">
    <property type="entry name" value="GNAT"/>
    <property type="match status" value="1"/>
</dbReference>
<dbReference type="Proteomes" id="UP000571017">
    <property type="component" value="Unassembled WGS sequence"/>
</dbReference>
<comment type="caution">
    <text evidence="2">The sequence shown here is derived from an EMBL/GenBank/DDBJ whole genome shotgun (WGS) entry which is preliminary data.</text>
</comment>
<dbReference type="PANTHER" id="PTHR43415:SF5">
    <property type="entry name" value="ACETYLTRANSFERASE"/>
    <property type="match status" value="1"/>
</dbReference>
<dbReference type="InterPro" id="IPR016181">
    <property type="entry name" value="Acyl_CoA_acyltransferase"/>
</dbReference>
<sequence length="168" mass="19698">MIQLRSFKEIDFYYLIKWADTPEILLQWAGPTFDFPLNNDQLFSYLHTPDQQSYTAIDDSTGDRIGHIVLGRIDKRNNQARIGKVFVSPSFRGRGVAEEMVRQTLTIAFDDLNLHKVTLGVFDFNHPAIRCYQKVGFKKDGVLRDHRRIGDEYWNTIEMSLLQKEWRT</sequence>
<keyword evidence="3" id="KW-1185">Reference proteome</keyword>
<dbReference type="EMBL" id="JACEFG010000003">
    <property type="protein sequence ID" value="MBA2176370.1"/>
    <property type="molecule type" value="Genomic_DNA"/>
</dbReference>
<evidence type="ECO:0000259" key="1">
    <source>
        <dbReference type="PROSITE" id="PS51186"/>
    </source>
</evidence>
<dbReference type="CDD" id="cd04301">
    <property type="entry name" value="NAT_SF"/>
    <property type="match status" value="1"/>
</dbReference>
<dbReference type="InterPro" id="IPR000182">
    <property type="entry name" value="GNAT_dom"/>
</dbReference>
<protein>
    <submittedName>
        <fullName evidence="2">GNAT family N-acetyltransferase</fullName>
    </submittedName>
</protein>